<dbReference type="RefSeq" id="YP_006560775.1">
    <property type="nucleotide sequence ID" value="NC_018278.1"/>
</dbReference>
<keyword evidence="2" id="KW-1185">Reference proteome</keyword>
<accession>I6NQU4</accession>
<evidence type="ECO:0000313" key="1">
    <source>
        <dbReference type="EMBL" id="AEX56105.1"/>
    </source>
</evidence>
<evidence type="ECO:0000313" key="2">
    <source>
        <dbReference type="Proteomes" id="UP000009001"/>
    </source>
</evidence>
<sequence length="563" mass="62458">MASGIFNGFISALEFVGYTTAQPPASPLLKDALADNGIILGPLSPQSGSAVGPIVVGPAFNVGIDEQEFLYDFYFRIWVFPLRLELRNPRTGVDIPFAIWNAFPWKNNLTSIAGTGTEGLTLDIDAPSQFREIEYRTVNIQITPAAPLTIEAVFDFIFENGDATLTFIANRASVLSIIPDVPVNETWQWLTDVMVATDGTEQRVGLRGVPRRKMSAKLVALSEEEIMDNLKQALFDFGGQVVIPYFQYSTTISVAAPVGSTDIVFDPARTDLREGEYVFLLTKDAQELAKIETLGVSGATLDAPVTIDLPEGTIIAPAFASVVENKSTISRYSVNDAAEITVDSTSSQARSDFKRPNSTATIATHDGYPILDRRPLADSNVEDQYDQGYERFDYQTGSIEQITRWQFTRIEGPRQYLIHRAQQPETLDWWRDFLDETRGMLNPFLLPTYRRDFLVAARPDDGYLTFVIAGSDYGSLFWPIAPFKRLYLWTDAGQVPVTIVAVDLDEDGNTVCTMATAMPTGDEYRNISFVSLLLKVRLASDEVGLEHHGLETILNLSIRTIPE</sequence>
<dbReference type="KEGG" id="vg:13405567"/>
<name>I6NQU4_9CAUD</name>
<proteinExistence type="predicted"/>
<gene>
    <name evidence="1" type="ORF">KL1_00024</name>
</gene>
<dbReference type="EMBL" id="JF939047">
    <property type="protein sequence ID" value="AEX56105.1"/>
    <property type="molecule type" value="Genomic_DNA"/>
</dbReference>
<evidence type="ECO:0008006" key="3">
    <source>
        <dbReference type="Google" id="ProtNLM"/>
    </source>
</evidence>
<dbReference type="GeneID" id="13405567"/>
<reference evidence="1 2" key="1">
    <citation type="journal article" date="2012" name="BMC Genomics">
        <title>Comparative analysis of two phenotypically-similar but genomically-distinct Burkholderia cenocepacia-specific bacteriophages.</title>
        <authorList>
            <person name="Lynch K.H."/>
            <person name="Stothard P."/>
            <person name="Dennis J.J."/>
        </authorList>
    </citation>
    <scope>NUCLEOTIDE SEQUENCE [LARGE SCALE GENOMIC DNA]</scope>
</reference>
<organism evidence="1 2">
    <name type="scientific">Burkholderia phage vB_BceS_KL1</name>
    <dbReference type="NCBI Taxonomy" id="1132026"/>
    <lineage>
        <taxon>Viruses</taxon>
        <taxon>Duplodnaviria</taxon>
        <taxon>Heunggongvirae</taxon>
        <taxon>Uroviricota</taxon>
        <taxon>Caudoviricetes</taxon>
        <taxon>Jondennisvirinae</taxon>
        <taxon>Kilunavirus</taxon>
        <taxon>Kilunavirus KL1</taxon>
    </lineage>
</organism>
<dbReference type="OrthoDB" id="3974at10239"/>
<protein>
    <recommendedName>
        <fullName evidence="3">Virion structural protein</fullName>
    </recommendedName>
</protein>
<dbReference type="Proteomes" id="UP000009001">
    <property type="component" value="Segment"/>
</dbReference>